<dbReference type="SUPFAM" id="SSF55073">
    <property type="entry name" value="Nucleotide cyclase"/>
    <property type="match status" value="1"/>
</dbReference>
<organism evidence="2 3">
    <name type="scientific">Cyanobacterium aponinum 0216</name>
    <dbReference type="NCBI Taxonomy" id="2676140"/>
    <lineage>
        <taxon>Bacteria</taxon>
        <taxon>Bacillati</taxon>
        <taxon>Cyanobacteriota</taxon>
        <taxon>Cyanophyceae</taxon>
        <taxon>Oscillatoriophycideae</taxon>
        <taxon>Chroococcales</taxon>
        <taxon>Geminocystaceae</taxon>
        <taxon>Cyanobacterium</taxon>
    </lineage>
</organism>
<dbReference type="PANTHER" id="PTHR46663">
    <property type="entry name" value="DIGUANYLATE CYCLASE DGCT-RELATED"/>
    <property type="match status" value="1"/>
</dbReference>
<dbReference type="InterPro" id="IPR043128">
    <property type="entry name" value="Rev_trsase/Diguanyl_cyclase"/>
</dbReference>
<reference evidence="2 3" key="1">
    <citation type="submission" date="2019-11" db="EMBL/GenBank/DDBJ databases">
        <title>Isolation of a new High Light Tolerant Cyanobacteria.</title>
        <authorList>
            <person name="Dobson Z."/>
            <person name="Vaughn N."/>
            <person name="Vaughn M."/>
            <person name="Fromme P."/>
            <person name="Mazor Y."/>
        </authorList>
    </citation>
    <scope>NUCLEOTIDE SEQUENCE [LARGE SCALE GENOMIC DNA]</scope>
    <source>
        <strain evidence="2 3">0216</strain>
    </source>
</reference>
<sequence>MSYQIFNSTLPIVRNEIDIFLKKYSFNHSYQKALSIPYFRQKFITKIINSIPNNHILIDQCHPFIDDNFFYIELAKEKELIREKICSNIEDIVSEYNDFTNSDDQLIIQKKSKVHHSQKLSWWIRYETTKPTVTYYFGPFENFTEATNHSQDYLEDLMDENAQEITYDIELGNPHQLTVINDLEDLQKENELILRQLLENDSENKYYKNLFLQSPDIRLLLDNNLIIKDINYQGNILFTLSVDNLNNKHFTSFIATDSLEKFLIFIQDLKTNNLNNSSKSNFLSLRLSLPENLFLNVSIKISLISDSKGNIKGWDLSCHDITEIQKNHDQFYYESRYDCLTNLPNRLSLLEFLDNVLIEAEKNHSNKFAVLYLDINKFKSINDTFGHQIGDEVLVIFAKRLITCVRNFDHVARLSGDEFMIVLSHIHSVQEATECAMRIQQVLSTSFKINQMEIAVNVSIGIVIGDIKSSKVSDLLSRADMAMYKAKYSEQLFSIYHC</sequence>
<comment type="caution">
    <text evidence="2">The sequence shown here is derived from an EMBL/GenBank/DDBJ whole genome shotgun (WGS) entry which is preliminary data.</text>
</comment>
<dbReference type="Proteomes" id="UP000437131">
    <property type="component" value="Unassembled WGS sequence"/>
</dbReference>
<dbReference type="InterPro" id="IPR000160">
    <property type="entry name" value="GGDEF_dom"/>
</dbReference>
<dbReference type="AlphaFoldDB" id="A0A844GXI6"/>
<evidence type="ECO:0000313" key="3">
    <source>
        <dbReference type="Proteomes" id="UP000437131"/>
    </source>
</evidence>
<dbReference type="Gene3D" id="3.30.70.270">
    <property type="match status" value="1"/>
</dbReference>
<gene>
    <name evidence="2" type="ORF">GGC33_12510</name>
</gene>
<dbReference type="Pfam" id="PF00990">
    <property type="entry name" value="GGDEF"/>
    <property type="match status" value="1"/>
</dbReference>
<dbReference type="InterPro" id="IPR052163">
    <property type="entry name" value="DGC-Regulatory_Protein"/>
</dbReference>
<dbReference type="PANTHER" id="PTHR46663:SF2">
    <property type="entry name" value="GGDEF DOMAIN-CONTAINING PROTEIN"/>
    <property type="match status" value="1"/>
</dbReference>
<proteinExistence type="predicted"/>
<protein>
    <submittedName>
        <fullName evidence="2">Diguanylate cyclase</fullName>
    </submittedName>
</protein>
<dbReference type="InterPro" id="IPR029787">
    <property type="entry name" value="Nucleotide_cyclase"/>
</dbReference>
<dbReference type="NCBIfam" id="TIGR00254">
    <property type="entry name" value="GGDEF"/>
    <property type="match status" value="1"/>
</dbReference>
<dbReference type="RefSeq" id="WP_155084207.1">
    <property type="nucleotide sequence ID" value="NZ_WMIA01000016.1"/>
</dbReference>
<dbReference type="Pfam" id="PF08846">
    <property type="entry name" value="DUF1816"/>
    <property type="match status" value="1"/>
</dbReference>
<accession>A0A844GXI6</accession>
<feature type="domain" description="GGDEF" evidence="1">
    <location>
        <begin position="366"/>
        <end position="498"/>
    </location>
</feature>
<evidence type="ECO:0000313" key="2">
    <source>
        <dbReference type="EMBL" id="MTF39741.1"/>
    </source>
</evidence>
<dbReference type="InterPro" id="IPR014945">
    <property type="entry name" value="DUF1816"/>
</dbReference>
<dbReference type="Gene3D" id="3.30.450.20">
    <property type="entry name" value="PAS domain"/>
    <property type="match status" value="1"/>
</dbReference>
<dbReference type="CDD" id="cd01949">
    <property type="entry name" value="GGDEF"/>
    <property type="match status" value="1"/>
</dbReference>
<dbReference type="EMBL" id="WMIA01000016">
    <property type="protein sequence ID" value="MTF39741.1"/>
    <property type="molecule type" value="Genomic_DNA"/>
</dbReference>
<name>A0A844GXI6_9CHRO</name>
<evidence type="ECO:0000259" key="1">
    <source>
        <dbReference type="PROSITE" id="PS50887"/>
    </source>
</evidence>
<dbReference type="SMART" id="SM00267">
    <property type="entry name" value="GGDEF"/>
    <property type="match status" value="1"/>
</dbReference>
<dbReference type="PROSITE" id="PS50887">
    <property type="entry name" value="GGDEF"/>
    <property type="match status" value="1"/>
</dbReference>